<gene>
    <name evidence="3" type="primary">Dnaaf3</name>
    <name evidence="3" type="ORF">OENOEN_R15757</name>
</gene>
<feature type="region of interest" description="Disordered" evidence="1">
    <location>
        <begin position="174"/>
        <end position="208"/>
    </location>
</feature>
<evidence type="ECO:0000313" key="3">
    <source>
        <dbReference type="EMBL" id="NXM88767.1"/>
    </source>
</evidence>
<dbReference type="GO" id="GO:0044458">
    <property type="term" value="P:motile cilium assembly"/>
    <property type="evidence" value="ECO:0007669"/>
    <property type="project" value="TreeGrafter"/>
</dbReference>
<feature type="compositionally biased region" description="Pro residues" evidence="1">
    <location>
        <begin position="179"/>
        <end position="195"/>
    </location>
</feature>
<dbReference type="PANTHER" id="PTHR22118:SF14">
    <property type="entry name" value="DYNEIN AXONEMAL ASSEMBLY FACTOR 3"/>
    <property type="match status" value="1"/>
</dbReference>
<dbReference type="EMBL" id="VXBF01011784">
    <property type="protein sequence ID" value="NXM88767.1"/>
    <property type="molecule type" value="Genomic_DNA"/>
</dbReference>
<dbReference type="InterPro" id="IPR039304">
    <property type="entry name" value="DNAAF3"/>
</dbReference>
<dbReference type="Pfam" id="PF14737">
    <property type="entry name" value="DUF4470"/>
    <property type="match status" value="1"/>
</dbReference>
<evidence type="ECO:0000256" key="1">
    <source>
        <dbReference type="SAM" id="MobiDB-lite"/>
    </source>
</evidence>
<accession>A0A7L1EHC1</accession>
<evidence type="ECO:0000313" key="4">
    <source>
        <dbReference type="Proteomes" id="UP000565754"/>
    </source>
</evidence>
<proteinExistence type="predicted"/>
<organism evidence="3 4">
    <name type="scientific">Oenanthe oenanthe</name>
    <name type="common">Northern wheatear</name>
    <dbReference type="NCBI Taxonomy" id="279966"/>
    <lineage>
        <taxon>Eukaryota</taxon>
        <taxon>Metazoa</taxon>
        <taxon>Chordata</taxon>
        <taxon>Craniata</taxon>
        <taxon>Vertebrata</taxon>
        <taxon>Euteleostomi</taxon>
        <taxon>Archelosauria</taxon>
        <taxon>Archosauria</taxon>
        <taxon>Dinosauria</taxon>
        <taxon>Saurischia</taxon>
        <taxon>Theropoda</taxon>
        <taxon>Coelurosauria</taxon>
        <taxon>Aves</taxon>
        <taxon>Neognathae</taxon>
        <taxon>Neoaves</taxon>
        <taxon>Telluraves</taxon>
        <taxon>Australaves</taxon>
        <taxon>Passeriformes</taxon>
        <taxon>Muscicapidae</taxon>
        <taxon>Oenanthe</taxon>
    </lineage>
</organism>
<dbReference type="AlphaFoldDB" id="A0A7L1EHC1"/>
<name>A0A7L1EHC1_OENON</name>
<feature type="domain" description="DUF4470" evidence="2">
    <location>
        <begin position="14"/>
        <end position="109"/>
    </location>
</feature>
<feature type="compositionally biased region" description="Basic and acidic residues" evidence="1">
    <location>
        <begin position="134"/>
        <end position="145"/>
    </location>
</feature>
<comment type="caution">
    <text evidence="3">The sequence shown here is derived from an EMBL/GenBank/DDBJ whole genome shotgun (WGS) entry which is preliminary data.</text>
</comment>
<feature type="region of interest" description="Disordered" evidence="1">
    <location>
        <begin position="134"/>
        <end position="153"/>
    </location>
</feature>
<feature type="non-terminal residue" evidence="3">
    <location>
        <position position="208"/>
    </location>
</feature>
<evidence type="ECO:0000259" key="2">
    <source>
        <dbReference type="Pfam" id="PF14737"/>
    </source>
</evidence>
<keyword evidence="4" id="KW-1185">Reference proteome</keyword>
<dbReference type="InterPro" id="IPR027974">
    <property type="entry name" value="DUF4470"/>
</dbReference>
<dbReference type="PANTHER" id="PTHR22118">
    <property type="entry name" value="DYNEIN ASSEMBLY FACTOR 3, AXONEMAL"/>
    <property type="match status" value="1"/>
</dbReference>
<feature type="non-terminal residue" evidence="3">
    <location>
        <position position="1"/>
    </location>
</feature>
<sequence>MAAELEAAAGTVCWWGLSPALDLRLHLPPDPEPAAEASVLLVGAAEGRHLLLTAARARRGAPRSITLFVAEQSPEPVARQLLFLLLALENPERPRPAARAAVILELLGSGSLRARTAELLRGAAGRLGRWVSADRHREPNREPGPGRDGPAEIGLMKCRDRDALEAVLRRWERAVPAPGSVPGPEPGPEPVPGPPGWDRRLRRRLGAR</sequence>
<reference evidence="3 4" key="1">
    <citation type="submission" date="2019-09" db="EMBL/GenBank/DDBJ databases">
        <title>Bird 10,000 Genomes (B10K) Project - Family phase.</title>
        <authorList>
            <person name="Zhang G."/>
        </authorList>
    </citation>
    <scope>NUCLEOTIDE SEQUENCE [LARGE SCALE GENOMIC DNA]</scope>
    <source>
        <strain evidence="3">B10K-DU-001-74</strain>
        <tissue evidence="3">Muscle</tissue>
    </source>
</reference>
<dbReference type="GO" id="GO:0070286">
    <property type="term" value="P:axonemal dynein complex assembly"/>
    <property type="evidence" value="ECO:0007669"/>
    <property type="project" value="InterPro"/>
</dbReference>
<dbReference type="Proteomes" id="UP000565754">
    <property type="component" value="Unassembled WGS sequence"/>
</dbReference>
<protein>
    <submittedName>
        <fullName evidence="3">DAAF3 factor</fullName>
    </submittedName>
</protein>